<comment type="subunit">
    <text evidence="6">Component of the lipopolysaccharide transport and assembly complex. Interacts with LptA and the LptBFG transporter complex.</text>
</comment>
<keyword evidence="1 6" id="KW-1003">Cell membrane</keyword>
<keyword evidence="3 6" id="KW-0812">Transmembrane</keyword>
<dbReference type="EMBL" id="JBELOE010000259">
    <property type="protein sequence ID" value="MER2493299.1"/>
    <property type="molecule type" value="Genomic_DNA"/>
</dbReference>
<dbReference type="InterPro" id="IPR026265">
    <property type="entry name" value="LptC"/>
</dbReference>
<evidence type="ECO:0000256" key="6">
    <source>
        <dbReference type="HAMAP-Rule" id="MF_01915"/>
    </source>
</evidence>
<dbReference type="RefSeq" id="WP_143870583.1">
    <property type="nucleotide sequence ID" value="NZ_CP041660.1"/>
</dbReference>
<protein>
    <recommendedName>
        <fullName evidence="6">Lipopolysaccharide export system protein LptC</fullName>
    </recommendedName>
</protein>
<keyword evidence="4 6" id="KW-1133">Transmembrane helix</keyword>
<evidence type="ECO:0000313" key="8">
    <source>
        <dbReference type="Proteomes" id="UP001467690"/>
    </source>
</evidence>
<dbReference type="InterPro" id="IPR052363">
    <property type="entry name" value="LPS_export_LptC"/>
</dbReference>
<comment type="caution">
    <text evidence="7">The sequence shown here is derived from an EMBL/GenBank/DDBJ whole genome shotgun (WGS) entry which is preliminary data.</text>
</comment>
<comment type="function">
    <text evidence="6">Involved in the assembly of lipopolysaccharide (LPS). Required for the translocation of LPS from the inner membrane to the outer membrane. Facilitates the transfer of LPS from the inner membrane to the periplasmic protein LptA. Could be a docking site for LptA.</text>
</comment>
<dbReference type="HAMAP" id="MF_01915">
    <property type="entry name" value="LPS_assembly_LptC"/>
    <property type="match status" value="1"/>
</dbReference>
<dbReference type="NCBIfam" id="TIGR04409">
    <property type="entry name" value="LptC_YrbK"/>
    <property type="match status" value="1"/>
</dbReference>
<dbReference type="Proteomes" id="UP001467690">
    <property type="component" value="Unassembled WGS sequence"/>
</dbReference>
<proteinExistence type="inferred from homology"/>
<evidence type="ECO:0000256" key="5">
    <source>
        <dbReference type="ARBA" id="ARBA00023136"/>
    </source>
</evidence>
<dbReference type="PANTHER" id="PTHR37481">
    <property type="entry name" value="LIPOPOLYSACCHARIDE EXPORT SYSTEM PROTEIN LPTC"/>
    <property type="match status" value="1"/>
</dbReference>
<comment type="similarity">
    <text evidence="6">Belongs to the LptC family.</text>
</comment>
<evidence type="ECO:0000256" key="2">
    <source>
        <dbReference type="ARBA" id="ARBA00022519"/>
    </source>
</evidence>
<keyword evidence="8" id="KW-1185">Reference proteome</keyword>
<dbReference type="PIRSF" id="PIRSF028513">
    <property type="entry name" value="LptC"/>
    <property type="match status" value="1"/>
</dbReference>
<name>A0ABV1RK51_9ALTE</name>
<reference evidence="7 8" key="1">
    <citation type="submission" date="2024-06" db="EMBL/GenBank/DDBJ databases">
        <authorList>
            <person name="Chen R.Y."/>
        </authorList>
    </citation>
    <scope>NUCLEOTIDE SEQUENCE [LARGE SCALE GENOMIC DNA]</scope>
    <source>
        <strain evidence="7 8">D2</strain>
    </source>
</reference>
<comment type="subcellular location">
    <subcellularLocation>
        <location evidence="6">Cell inner membrane</location>
        <topology evidence="6">Single-pass membrane protein</topology>
    </subcellularLocation>
</comment>
<sequence length="184" mass="21570">MKRLLLSVLVIITISQYFWREWSQQPEVVTEYDPVAQADYTIEALSRRQFDENGHLHTQLDAEQLEHYQDLQFTYFQQPKYILYSSAQQQHWLIQANESVIYDNRNLELEGDVQVIASHPDEWFNTLYVEQLNMDLQAQTISTSSAVNAVADKLKFSGQGLRGNLQTQEFELINHVRAEYLVKN</sequence>
<keyword evidence="2 6" id="KW-0997">Cell inner membrane</keyword>
<evidence type="ECO:0000256" key="1">
    <source>
        <dbReference type="ARBA" id="ARBA00022475"/>
    </source>
</evidence>
<gene>
    <name evidence="6 7" type="primary">lptC</name>
    <name evidence="7" type="ORF">ABS311_15575</name>
</gene>
<accession>A0ABV1RK51</accession>
<evidence type="ECO:0000313" key="7">
    <source>
        <dbReference type="EMBL" id="MER2493299.1"/>
    </source>
</evidence>
<dbReference type="PANTHER" id="PTHR37481:SF1">
    <property type="entry name" value="LIPOPOLYSACCHARIDE EXPORT SYSTEM PROTEIN LPTC"/>
    <property type="match status" value="1"/>
</dbReference>
<dbReference type="InterPro" id="IPR010664">
    <property type="entry name" value="LipoPS_assembly_LptC-rel"/>
</dbReference>
<evidence type="ECO:0000256" key="3">
    <source>
        <dbReference type="ARBA" id="ARBA00022692"/>
    </source>
</evidence>
<keyword evidence="5 6" id="KW-0472">Membrane</keyword>
<dbReference type="Gene3D" id="2.60.450.10">
    <property type="entry name" value="Lipopolysaccharide (LPS) transport protein A like domain"/>
    <property type="match status" value="1"/>
</dbReference>
<organism evidence="7 8">
    <name type="scientific">Catenovulum sediminis</name>
    <dbReference type="NCBI Taxonomy" id="1740262"/>
    <lineage>
        <taxon>Bacteria</taxon>
        <taxon>Pseudomonadati</taxon>
        <taxon>Pseudomonadota</taxon>
        <taxon>Gammaproteobacteria</taxon>
        <taxon>Alteromonadales</taxon>
        <taxon>Alteromonadaceae</taxon>
        <taxon>Catenovulum</taxon>
    </lineage>
</organism>
<dbReference type="Pfam" id="PF06835">
    <property type="entry name" value="LptC"/>
    <property type="match status" value="1"/>
</dbReference>
<evidence type="ECO:0000256" key="4">
    <source>
        <dbReference type="ARBA" id="ARBA00022989"/>
    </source>
</evidence>